<feature type="coiled-coil region" evidence="1">
    <location>
        <begin position="435"/>
        <end position="466"/>
    </location>
</feature>
<feature type="region of interest" description="Disordered" evidence="2">
    <location>
        <begin position="239"/>
        <end position="272"/>
    </location>
</feature>
<feature type="compositionally biased region" description="Basic and acidic residues" evidence="2">
    <location>
        <begin position="18"/>
        <end position="31"/>
    </location>
</feature>
<organism evidence="3 4">
    <name type="scientific">Elsinoe ampelina</name>
    <dbReference type="NCBI Taxonomy" id="302913"/>
    <lineage>
        <taxon>Eukaryota</taxon>
        <taxon>Fungi</taxon>
        <taxon>Dikarya</taxon>
        <taxon>Ascomycota</taxon>
        <taxon>Pezizomycotina</taxon>
        <taxon>Dothideomycetes</taxon>
        <taxon>Dothideomycetidae</taxon>
        <taxon>Myriangiales</taxon>
        <taxon>Elsinoaceae</taxon>
        <taxon>Elsinoe</taxon>
    </lineage>
</organism>
<dbReference type="EMBL" id="ML992504">
    <property type="protein sequence ID" value="KAF2225352.1"/>
    <property type="molecule type" value="Genomic_DNA"/>
</dbReference>
<dbReference type="AlphaFoldDB" id="A0A6A6GHY7"/>
<feature type="region of interest" description="Disordered" evidence="2">
    <location>
        <begin position="479"/>
        <end position="500"/>
    </location>
</feature>
<keyword evidence="4" id="KW-1185">Reference proteome</keyword>
<evidence type="ECO:0000256" key="2">
    <source>
        <dbReference type="SAM" id="MobiDB-lite"/>
    </source>
</evidence>
<feature type="compositionally biased region" description="Low complexity" evidence="2">
    <location>
        <begin position="192"/>
        <end position="206"/>
    </location>
</feature>
<dbReference type="OrthoDB" id="3197614at2759"/>
<evidence type="ECO:0000313" key="4">
    <source>
        <dbReference type="Proteomes" id="UP000799538"/>
    </source>
</evidence>
<dbReference type="PANTHER" id="PTHR40130">
    <property type="entry name" value="EXPRESSED PROTEIN"/>
    <property type="match status" value="1"/>
</dbReference>
<feature type="region of interest" description="Disordered" evidence="2">
    <location>
        <begin position="344"/>
        <end position="363"/>
    </location>
</feature>
<evidence type="ECO:0000256" key="1">
    <source>
        <dbReference type="SAM" id="Coils"/>
    </source>
</evidence>
<feature type="compositionally biased region" description="Low complexity" evidence="2">
    <location>
        <begin position="244"/>
        <end position="257"/>
    </location>
</feature>
<protein>
    <submittedName>
        <fullName evidence="3">Uncharacterized protein</fullName>
    </submittedName>
</protein>
<feature type="compositionally biased region" description="Polar residues" evidence="2">
    <location>
        <begin position="108"/>
        <end position="131"/>
    </location>
</feature>
<dbReference type="Proteomes" id="UP000799538">
    <property type="component" value="Unassembled WGS sequence"/>
</dbReference>
<feature type="compositionally biased region" description="Polar residues" evidence="2">
    <location>
        <begin position="152"/>
        <end position="179"/>
    </location>
</feature>
<feature type="compositionally biased region" description="Basic and acidic residues" evidence="2">
    <location>
        <begin position="344"/>
        <end position="356"/>
    </location>
</feature>
<reference evidence="4" key="1">
    <citation type="journal article" date="2020" name="Stud. Mycol.">
        <title>101 Dothideomycetes genomes: A test case for predicting lifestyles and emergence of pathogens.</title>
        <authorList>
            <person name="Haridas S."/>
            <person name="Albert R."/>
            <person name="Binder M."/>
            <person name="Bloem J."/>
            <person name="LaButti K."/>
            <person name="Salamov A."/>
            <person name="Andreopoulos B."/>
            <person name="Baker S."/>
            <person name="Barry K."/>
            <person name="Bills G."/>
            <person name="Bluhm B."/>
            <person name="Cannon C."/>
            <person name="Castanera R."/>
            <person name="Culley D."/>
            <person name="Daum C."/>
            <person name="Ezra D."/>
            <person name="Gonzalez J."/>
            <person name="Henrissat B."/>
            <person name="Kuo A."/>
            <person name="Liang C."/>
            <person name="Lipzen A."/>
            <person name="Lutzoni F."/>
            <person name="Magnuson J."/>
            <person name="Mondo S."/>
            <person name="Nolan M."/>
            <person name="Ohm R."/>
            <person name="Pangilinan J."/>
            <person name="Park H.-J."/>
            <person name="Ramirez L."/>
            <person name="Alfaro M."/>
            <person name="Sun H."/>
            <person name="Tritt A."/>
            <person name="Yoshinaga Y."/>
            <person name="Zwiers L.-H."/>
            <person name="Turgeon B."/>
            <person name="Goodwin S."/>
            <person name="Spatafora J."/>
            <person name="Crous P."/>
            <person name="Grigoriev I."/>
        </authorList>
    </citation>
    <scope>NUCLEOTIDE SEQUENCE [LARGE SCALE GENOMIC DNA]</scope>
    <source>
        <strain evidence="4">CECT 20119</strain>
    </source>
</reference>
<feature type="region of interest" description="Disordered" evidence="2">
    <location>
        <begin position="99"/>
        <end position="209"/>
    </location>
</feature>
<keyword evidence="1" id="KW-0175">Coiled coil</keyword>
<feature type="coiled-coil region" evidence="1">
    <location>
        <begin position="368"/>
        <end position="397"/>
    </location>
</feature>
<accession>A0A6A6GHY7</accession>
<dbReference type="Gene3D" id="1.20.58.80">
    <property type="entry name" value="Phosphotransferase system, lactose/cellobiose-type IIA subunit"/>
    <property type="match status" value="1"/>
</dbReference>
<feature type="region of interest" description="Disordered" evidence="2">
    <location>
        <begin position="18"/>
        <end position="40"/>
    </location>
</feature>
<evidence type="ECO:0000313" key="3">
    <source>
        <dbReference type="EMBL" id="KAF2225352.1"/>
    </source>
</evidence>
<name>A0A6A6GHY7_9PEZI</name>
<sequence>MEESPLVVASTAILRDRAHSHARRAAEETSKARLTVAGSEHESAAEQYARAVEDTSDVEVLRILKLLEDHHSKLAQIVKAKDEFSKKVSATEIKRAEEEAIQDEVASQAPTVTLSGPAQTASPEKLTTTAFLKSRDAPSSLAKDIASRRGIPQSQSRRNPGAASTLSPIQATGRMSNPPRSIVTGQHPKPPSSGHSHTSPSSSVESPADEGFSRFYSQLTSGPLSKLSSMLAFTGLPLTEPEDSLSASTSPSASTHPTQKEKSATSARVSTGPDVNALFSRAALKALEEQQRHPGPAFGPGESFYVIPTSGGTASYANILTKTREELRGQGGSKDEDEFVDAREDLESNPEMDVKSKSKHKTSVIPAVNDTDNTLREEELQIENAALKQILDKLSHRLQAFESHAQDASMAMMNQSIVSHHSRSPMGGAGTAGVREEMEERMRAMEAQLEREMKEREKLSMESQKQKLVIAKYRSHWEQLKDSARAREKAKREKGQDVKA</sequence>
<gene>
    <name evidence="3" type="ORF">BDZ85DRAFT_280530</name>
</gene>
<dbReference type="SUPFAM" id="SSF140361">
    <property type="entry name" value="MIT domain-like"/>
    <property type="match status" value="1"/>
</dbReference>
<dbReference type="PANTHER" id="PTHR40130:SF1">
    <property type="entry name" value="SPINDLE POLE BODY-ASSOCIATED PROTEIN CUT12 DOMAIN-CONTAINING PROTEIN"/>
    <property type="match status" value="1"/>
</dbReference>
<proteinExistence type="predicted"/>